<dbReference type="EMBL" id="FRAV01000011">
    <property type="protein sequence ID" value="SHL08030.1"/>
    <property type="molecule type" value="Genomic_DNA"/>
</dbReference>
<reference evidence="2" key="1">
    <citation type="submission" date="2016-11" db="EMBL/GenBank/DDBJ databases">
        <authorList>
            <person name="Varghese N."/>
            <person name="Submissions S."/>
        </authorList>
    </citation>
    <scope>NUCLEOTIDE SEQUENCE [LARGE SCALE GENOMIC DNA]</scope>
    <source>
        <strain evidence="2">DSM 26899</strain>
    </source>
</reference>
<gene>
    <name evidence="1" type="ORF">SAMN05444267_101183</name>
</gene>
<sequence length="43" mass="5092">MMQKDKNLIFLTYTINETATPGWELQNLDVFDPAYLKSIHYNN</sequence>
<keyword evidence="2" id="KW-1185">Reference proteome</keyword>
<name>A0A1M6XPU4_9FLAO</name>
<dbReference type="AlphaFoldDB" id="A0A1M6XPU4"/>
<proteinExistence type="predicted"/>
<evidence type="ECO:0000313" key="2">
    <source>
        <dbReference type="Proteomes" id="UP000184364"/>
    </source>
</evidence>
<dbReference type="STRING" id="1302687.SAMN05444267_101183"/>
<organism evidence="1 2">
    <name type="scientific">Chryseobacterium polytrichastri</name>
    <dbReference type="NCBI Taxonomy" id="1302687"/>
    <lineage>
        <taxon>Bacteria</taxon>
        <taxon>Pseudomonadati</taxon>
        <taxon>Bacteroidota</taxon>
        <taxon>Flavobacteriia</taxon>
        <taxon>Flavobacteriales</taxon>
        <taxon>Weeksellaceae</taxon>
        <taxon>Chryseobacterium group</taxon>
        <taxon>Chryseobacterium</taxon>
    </lineage>
</organism>
<accession>A0A1M6XPU4</accession>
<protein>
    <submittedName>
        <fullName evidence="1">Uncharacterized protein</fullName>
    </submittedName>
</protein>
<dbReference type="Proteomes" id="UP000184364">
    <property type="component" value="Unassembled WGS sequence"/>
</dbReference>
<evidence type="ECO:0000313" key="1">
    <source>
        <dbReference type="EMBL" id="SHL08030.1"/>
    </source>
</evidence>